<dbReference type="FunFam" id="3.40.50.300:FF:000289">
    <property type="entry name" value="ABC transporter G family member 31"/>
    <property type="match status" value="1"/>
</dbReference>
<evidence type="ECO:0000313" key="10">
    <source>
        <dbReference type="EMBL" id="EQC24809.1"/>
    </source>
</evidence>
<evidence type="ECO:0000256" key="7">
    <source>
        <dbReference type="ARBA" id="ARBA00023136"/>
    </source>
</evidence>
<feature type="transmembrane region" description="Helical" evidence="8">
    <location>
        <begin position="503"/>
        <end position="532"/>
    </location>
</feature>
<evidence type="ECO:0000256" key="4">
    <source>
        <dbReference type="ARBA" id="ARBA00022741"/>
    </source>
</evidence>
<dbReference type="InParanoid" id="T0PHG8"/>
<dbReference type="InterPro" id="IPR013525">
    <property type="entry name" value="ABC2_TM"/>
</dbReference>
<dbReference type="Pfam" id="PF01061">
    <property type="entry name" value="ABC2_membrane"/>
    <property type="match status" value="1"/>
</dbReference>
<evidence type="ECO:0000256" key="2">
    <source>
        <dbReference type="ARBA" id="ARBA00022448"/>
    </source>
</evidence>
<dbReference type="SUPFAM" id="SSF52540">
    <property type="entry name" value="P-loop containing nucleoside triphosphate hydrolases"/>
    <property type="match status" value="1"/>
</dbReference>
<dbReference type="InterPro" id="IPR034003">
    <property type="entry name" value="ABCG_PDR_2"/>
</dbReference>
<accession>T0PHG8</accession>
<evidence type="ECO:0000256" key="3">
    <source>
        <dbReference type="ARBA" id="ARBA00022692"/>
    </source>
</evidence>
<keyword evidence="3 8" id="KW-0812">Transmembrane</keyword>
<evidence type="ECO:0000313" key="11">
    <source>
        <dbReference type="Proteomes" id="UP000030762"/>
    </source>
</evidence>
<dbReference type="OMA" id="WIANALF"/>
<dbReference type="PANTHER" id="PTHR19241">
    <property type="entry name" value="ATP-BINDING CASSETTE TRANSPORTER"/>
    <property type="match status" value="1"/>
</dbReference>
<dbReference type="PROSITE" id="PS50893">
    <property type="entry name" value="ABC_TRANSPORTER_2"/>
    <property type="match status" value="1"/>
</dbReference>
<dbReference type="RefSeq" id="XP_008621762.1">
    <property type="nucleotide sequence ID" value="XM_008623540.1"/>
</dbReference>
<dbReference type="AlphaFoldDB" id="T0PHG8"/>
<dbReference type="VEuPathDB" id="FungiDB:SDRG_17300"/>
<keyword evidence="11" id="KW-1185">Reference proteome</keyword>
<dbReference type="GeneID" id="19958027"/>
<dbReference type="Gene3D" id="3.40.50.300">
    <property type="entry name" value="P-loop containing nucleotide triphosphate hydrolases"/>
    <property type="match status" value="1"/>
</dbReference>
<evidence type="ECO:0000256" key="1">
    <source>
        <dbReference type="ARBA" id="ARBA00004141"/>
    </source>
</evidence>
<evidence type="ECO:0000256" key="8">
    <source>
        <dbReference type="SAM" id="Phobius"/>
    </source>
</evidence>
<dbReference type="GO" id="GO:0016887">
    <property type="term" value="F:ATP hydrolysis activity"/>
    <property type="evidence" value="ECO:0007669"/>
    <property type="project" value="InterPro"/>
</dbReference>
<name>T0PHG8_SAPDV</name>
<keyword evidence="7 8" id="KW-0472">Membrane</keyword>
<dbReference type="GO" id="GO:0140359">
    <property type="term" value="F:ABC-type transporter activity"/>
    <property type="evidence" value="ECO:0007669"/>
    <property type="project" value="InterPro"/>
</dbReference>
<dbReference type="EMBL" id="JH767386">
    <property type="protein sequence ID" value="EQC24809.1"/>
    <property type="molecule type" value="Genomic_DNA"/>
</dbReference>
<keyword evidence="4" id="KW-0547">Nucleotide-binding</keyword>
<evidence type="ECO:0000256" key="5">
    <source>
        <dbReference type="ARBA" id="ARBA00022840"/>
    </source>
</evidence>
<protein>
    <recommendedName>
        <fullName evidence="9">ABC transporter domain-containing protein</fullName>
    </recommendedName>
</protein>
<reference evidence="10 11" key="1">
    <citation type="submission" date="2012-04" db="EMBL/GenBank/DDBJ databases">
        <title>The Genome Sequence of Saprolegnia declina VS20.</title>
        <authorList>
            <consortium name="The Broad Institute Genome Sequencing Platform"/>
            <person name="Russ C."/>
            <person name="Nusbaum C."/>
            <person name="Tyler B."/>
            <person name="van West P."/>
            <person name="Dieguez-Uribeondo J."/>
            <person name="de Bruijn I."/>
            <person name="Tripathy S."/>
            <person name="Jiang R."/>
            <person name="Young S.K."/>
            <person name="Zeng Q."/>
            <person name="Gargeya S."/>
            <person name="Fitzgerald M."/>
            <person name="Haas B."/>
            <person name="Abouelleil A."/>
            <person name="Alvarado L."/>
            <person name="Arachchi H.M."/>
            <person name="Berlin A."/>
            <person name="Chapman S.B."/>
            <person name="Goldberg J."/>
            <person name="Griggs A."/>
            <person name="Gujja S."/>
            <person name="Hansen M."/>
            <person name="Howarth C."/>
            <person name="Imamovic A."/>
            <person name="Larimer J."/>
            <person name="McCowen C."/>
            <person name="Montmayeur A."/>
            <person name="Murphy C."/>
            <person name="Neiman D."/>
            <person name="Pearson M."/>
            <person name="Priest M."/>
            <person name="Roberts A."/>
            <person name="Saif S."/>
            <person name="Shea T."/>
            <person name="Sisk P."/>
            <person name="Sykes S."/>
            <person name="Wortman J."/>
            <person name="Nusbaum C."/>
            <person name="Birren B."/>
        </authorList>
    </citation>
    <scope>NUCLEOTIDE SEQUENCE [LARGE SCALE GENOMIC DNA]</scope>
    <source>
        <strain evidence="10 11">VS20</strain>
    </source>
</reference>
<dbReference type="InterPro" id="IPR027417">
    <property type="entry name" value="P-loop_NTPase"/>
</dbReference>
<dbReference type="eggNOG" id="KOG0065">
    <property type="taxonomic scope" value="Eukaryota"/>
</dbReference>
<dbReference type="STRING" id="1156394.T0PHG8"/>
<evidence type="ECO:0000259" key="9">
    <source>
        <dbReference type="PROSITE" id="PS50893"/>
    </source>
</evidence>
<feature type="transmembrane region" description="Helical" evidence="8">
    <location>
        <begin position="572"/>
        <end position="590"/>
    </location>
</feature>
<gene>
    <name evidence="10" type="ORF">SDRG_17300</name>
</gene>
<proteinExistence type="predicted"/>
<dbReference type="GO" id="GO:0005524">
    <property type="term" value="F:ATP binding"/>
    <property type="evidence" value="ECO:0007669"/>
    <property type="project" value="UniProtKB-KW"/>
</dbReference>
<feature type="transmembrane region" description="Helical" evidence="8">
    <location>
        <begin position="453"/>
        <end position="482"/>
    </location>
</feature>
<keyword evidence="2" id="KW-0813">Transport</keyword>
<dbReference type="Pfam" id="PF00005">
    <property type="entry name" value="ABC_tran"/>
    <property type="match status" value="1"/>
</dbReference>
<feature type="domain" description="ABC transporter" evidence="9">
    <location>
        <begin position="108"/>
        <end position="350"/>
    </location>
</feature>
<evidence type="ECO:0000256" key="6">
    <source>
        <dbReference type="ARBA" id="ARBA00022989"/>
    </source>
</evidence>
<dbReference type="Proteomes" id="UP000030762">
    <property type="component" value="Unassembled WGS sequence"/>
</dbReference>
<comment type="subcellular location">
    <subcellularLocation>
        <location evidence="1">Membrane</location>
        <topology evidence="1">Multi-pass membrane protein</topology>
    </subcellularLocation>
</comment>
<keyword evidence="5" id="KW-0067">ATP-binding</keyword>
<organism evidence="10 11">
    <name type="scientific">Saprolegnia diclina (strain VS20)</name>
    <dbReference type="NCBI Taxonomy" id="1156394"/>
    <lineage>
        <taxon>Eukaryota</taxon>
        <taxon>Sar</taxon>
        <taxon>Stramenopiles</taxon>
        <taxon>Oomycota</taxon>
        <taxon>Saprolegniomycetes</taxon>
        <taxon>Saprolegniales</taxon>
        <taxon>Saprolegniaceae</taxon>
        <taxon>Saprolegnia</taxon>
    </lineage>
</organism>
<dbReference type="InterPro" id="IPR003439">
    <property type="entry name" value="ABC_transporter-like_ATP-bd"/>
</dbReference>
<feature type="transmembrane region" description="Helical" evidence="8">
    <location>
        <begin position="24"/>
        <end position="47"/>
    </location>
</feature>
<dbReference type="InterPro" id="IPR003593">
    <property type="entry name" value="AAA+_ATPase"/>
</dbReference>
<dbReference type="GO" id="GO:0016020">
    <property type="term" value="C:membrane"/>
    <property type="evidence" value="ECO:0007669"/>
    <property type="project" value="UniProtKB-SubCell"/>
</dbReference>
<dbReference type="SMART" id="SM00382">
    <property type="entry name" value="AAA"/>
    <property type="match status" value="1"/>
</dbReference>
<sequence>MKLKGDTMGNVMLKTFGLQTDTAWIWYGAIYLAAIIYVLLGLAYIALEYKRYDAPENVSVARDKADDEEDAGDGYVKAPKTPTDVANATEDVAVRVAGSSLLSPSVVLAFQDLWYSVPSPTKGEPDLQLLKRINGYALPGTITALMGSSGAGKTTLMDVIAGRKTGGKIEGQILLNGYPATDLAVRRATGYCEQMDIHSEAATFREALQFSAMLRQSDDIPAAETMAFAEECLELLDMKNFGDMVIRGASVEQMKRLTIGVELAAAPSVLFLDEPTSGLDARSAKIIMTGIRKIASTSRTVVCKIHQPSTEVFEMFDSLLLLKRGGETVFFGDLGTHAINMINYFTAIPNTPPLVEGANLATWMLEVIGAGVEAKSTNLPPNDYVQIFNDSHERGLLVAALERHAVPHPSLPELTFATLLPHVLAHAVVQLHARDALDHFGSSLGLVYRGVDYTTYVGATGGVGMVFLTSLFMGIISFNSVLPLATEKRASFYSERASQTYSALWYLVGGTVVEIPYVFVTTFVFCVIFYPFVGFNESIGACLFYGLNVSSLVLMNVYFGQLMAYAMPRVEVAAIIGTLFNSFFFLFMGYNPPSSQIPTGYKWLHHVIPAKYSVALLVAETFAKCTDGTQFGRQIMPEEGVPPSLFVEFGTTRVTVRQYVETVYEMKFDDRWTNFFAGCLQG</sequence>
<dbReference type="OrthoDB" id="75241at2759"/>
<feature type="transmembrane region" description="Helical" evidence="8">
    <location>
        <begin position="538"/>
        <end position="560"/>
    </location>
</feature>
<keyword evidence="6 8" id="KW-1133">Transmembrane helix</keyword>
<dbReference type="CDD" id="cd03232">
    <property type="entry name" value="ABCG_PDR_domain2"/>
    <property type="match status" value="1"/>
</dbReference>